<dbReference type="Proteomes" id="UP000295680">
    <property type="component" value="Unassembled WGS sequence"/>
</dbReference>
<dbReference type="EMBL" id="SLWS01000001">
    <property type="protein sequence ID" value="TCO64767.1"/>
    <property type="molecule type" value="Genomic_DNA"/>
</dbReference>
<dbReference type="AlphaFoldDB" id="A0A4R2JZH5"/>
<accession>A0A4R2JZH5</accession>
<comment type="caution">
    <text evidence="1">The sequence shown here is derived from an EMBL/GenBank/DDBJ whole genome shotgun (WGS) entry which is preliminary data.</text>
</comment>
<name>A0A4R2JZH5_9PSEU</name>
<sequence length="66" mass="7769">MAHNRYRQNRVQPEGMLDLMKITAKIRARRAEARTRRAVNRAIDMAATPAMKHELMMIAQQQSFMR</sequence>
<proteinExistence type="predicted"/>
<reference evidence="1 2" key="1">
    <citation type="submission" date="2019-03" db="EMBL/GenBank/DDBJ databases">
        <title>Genomic Encyclopedia of Type Strains, Phase IV (KMG-IV): sequencing the most valuable type-strain genomes for metagenomic binning, comparative biology and taxonomic classification.</title>
        <authorList>
            <person name="Goeker M."/>
        </authorList>
    </citation>
    <scope>NUCLEOTIDE SEQUENCE [LARGE SCALE GENOMIC DNA]</scope>
    <source>
        <strain evidence="1 2">DSM 45934</strain>
    </source>
</reference>
<protein>
    <submittedName>
        <fullName evidence="1">Uncharacterized protein</fullName>
    </submittedName>
</protein>
<gene>
    <name evidence="1" type="ORF">EV192_101550</name>
</gene>
<organism evidence="1 2">
    <name type="scientific">Actinocrispum wychmicini</name>
    <dbReference type="NCBI Taxonomy" id="1213861"/>
    <lineage>
        <taxon>Bacteria</taxon>
        <taxon>Bacillati</taxon>
        <taxon>Actinomycetota</taxon>
        <taxon>Actinomycetes</taxon>
        <taxon>Pseudonocardiales</taxon>
        <taxon>Pseudonocardiaceae</taxon>
        <taxon>Actinocrispum</taxon>
    </lineage>
</organism>
<keyword evidence="2" id="KW-1185">Reference proteome</keyword>
<evidence type="ECO:0000313" key="1">
    <source>
        <dbReference type="EMBL" id="TCO64767.1"/>
    </source>
</evidence>
<evidence type="ECO:0000313" key="2">
    <source>
        <dbReference type="Proteomes" id="UP000295680"/>
    </source>
</evidence>